<feature type="repeat" description="TPR" evidence="3">
    <location>
        <begin position="551"/>
        <end position="584"/>
    </location>
</feature>
<dbReference type="PANTHER" id="PTHR46310:SF5">
    <property type="entry name" value="OUTER ENVELOPE PROTEIN 64, CHLOROPLASTIC"/>
    <property type="match status" value="1"/>
</dbReference>
<dbReference type="InParanoid" id="A0A3Q7FSL1"/>
<feature type="domain" description="Amidase" evidence="6">
    <location>
        <begin position="355"/>
        <end position="450"/>
    </location>
</feature>
<dbReference type="EnsemblPlants" id="Solyc03g118690.3.1">
    <property type="protein sequence ID" value="Solyc03g118690.3.1"/>
    <property type="gene ID" value="Solyc03g118690.3"/>
</dbReference>
<feature type="compositionally biased region" description="Basic and acidic residues" evidence="4">
    <location>
        <begin position="481"/>
        <end position="491"/>
    </location>
</feature>
<dbReference type="GO" id="GO:0009707">
    <property type="term" value="C:chloroplast outer membrane"/>
    <property type="evidence" value="ECO:0007669"/>
    <property type="project" value="EnsemblPlants"/>
</dbReference>
<dbReference type="Proteomes" id="UP000004994">
    <property type="component" value="Chromosome 3"/>
</dbReference>
<dbReference type="Pfam" id="PF01425">
    <property type="entry name" value="Amidase"/>
    <property type="match status" value="2"/>
</dbReference>
<dbReference type="STRING" id="4081.A0A3Q7FSL1"/>
<dbReference type="Gene3D" id="1.25.40.10">
    <property type="entry name" value="Tetratricopeptide repeat domain"/>
    <property type="match status" value="1"/>
</dbReference>
<dbReference type="PROSITE" id="PS50293">
    <property type="entry name" value="TPR_REGION"/>
    <property type="match status" value="1"/>
</dbReference>
<keyword evidence="5" id="KW-1133">Transmembrane helix</keyword>
<dbReference type="FunFam" id="3.90.1300.10:FF:000004">
    <property type="entry name" value="Outer envelope protein 64, mitochondrial"/>
    <property type="match status" value="1"/>
</dbReference>
<keyword evidence="5" id="KW-0472">Membrane</keyword>
<sequence length="599" mass="65017">MASQSANLWVLLGLGLAGILLMTRKLKKAVKADFGAFVERLKLLPPPQPPPPKAPHPLTGLTFAISDVFDVNGFVTGFGNPDWSRTHEPASQTSTVVTTLVEGGATCTGRTVVDDMAFGISGEQMHFDTPTNPAAPARMPGGSSSGAAVAVAAKFVDFSLGTDAVGGVRVPAAYCGVLGFRPSHGTVSHTGIIPVSASLDTVAFSKFGPTAGWFARDPSILRRVGHVLLQVPFAAQRNPRNVVIADDCFQLLKSPGDRISQAVTKAVEKLFGRQILRHENLEAYLTSKVPSLKLFADRKSNGERKSSSTNLLAYAMHILRRHEFKQNHLEWINAEKPNLDPFISSQMQGALEITDTNIDSCHAIRNEMRSALNDLLKDDGILVIPTVAEPPPKTGAKEIQSEDYQIRACSFSSIASMSGGCQVSVPAGFHDKCPISVSFVARQGGDRFLLDTIQTIYADLQEQAELATKSSASGNALSKETSAEMAKEKGNQAFKEKQWQRAIGFYTEAIKLNGNSATYFSNRAAAHLEMRNFLQAEADSSKAIDLDKKNVKAYLRRGTAREMLGYYKEAIEDFRYALVLEPTNKRASLSADRLKKLFP</sequence>
<dbReference type="SMART" id="SM00028">
    <property type="entry name" value="TPR"/>
    <property type="match status" value="3"/>
</dbReference>
<keyword evidence="1" id="KW-0677">Repeat</keyword>
<evidence type="ECO:0000256" key="1">
    <source>
        <dbReference type="ARBA" id="ARBA00022737"/>
    </source>
</evidence>
<keyword evidence="2 3" id="KW-0802">TPR repeat</keyword>
<feature type="compositionally biased region" description="Polar residues" evidence="4">
    <location>
        <begin position="469"/>
        <end position="480"/>
    </location>
</feature>
<feature type="transmembrane region" description="Helical" evidence="5">
    <location>
        <begin position="6"/>
        <end position="23"/>
    </location>
</feature>
<dbReference type="PaxDb" id="4081-Solyc03g118690.2.1"/>
<proteinExistence type="predicted"/>
<dbReference type="FunCoup" id="A0A3Q7FSL1">
    <property type="interactions" value="446"/>
</dbReference>
<dbReference type="PANTHER" id="PTHR46310">
    <property type="entry name" value="AMIDASE 1"/>
    <property type="match status" value="1"/>
</dbReference>
<feature type="domain" description="Amidase" evidence="6">
    <location>
        <begin position="55"/>
        <end position="203"/>
    </location>
</feature>
<dbReference type="OMA" id="QSANLWV"/>
<organism evidence="7">
    <name type="scientific">Solanum lycopersicum</name>
    <name type="common">Tomato</name>
    <name type="synonym">Lycopersicon esculentum</name>
    <dbReference type="NCBI Taxonomy" id="4081"/>
    <lineage>
        <taxon>Eukaryota</taxon>
        <taxon>Viridiplantae</taxon>
        <taxon>Streptophyta</taxon>
        <taxon>Embryophyta</taxon>
        <taxon>Tracheophyta</taxon>
        <taxon>Spermatophyta</taxon>
        <taxon>Magnoliopsida</taxon>
        <taxon>eudicotyledons</taxon>
        <taxon>Gunneridae</taxon>
        <taxon>Pentapetalae</taxon>
        <taxon>asterids</taxon>
        <taxon>lamiids</taxon>
        <taxon>Solanales</taxon>
        <taxon>Solanaceae</taxon>
        <taxon>Solanoideae</taxon>
        <taxon>Solaneae</taxon>
        <taxon>Solanum</taxon>
        <taxon>Solanum subgen. Lycopersicon</taxon>
    </lineage>
</organism>
<dbReference type="Gene3D" id="3.90.1300.10">
    <property type="entry name" value="Amidase signature (AS) domain"/>
    <property type="match status" value="1"/>
</dbReference>
<evidence type="ECO:0000256" key="5">
    <source>
        <dbReference type="SAM" id="Phobius"/>
    </source>
</evidence>
<reference evidence="7" key="1">
    <citation type="journal article" date="2012" name="Nature">
        <title>The tomato genome sequence provides insights into fleshy fruit evolution.</title>
        <authorList>
            <consortium name="Tomato Genome Consortium"/>
        </authorList>
    </citation>
    <scope>NUCLEOTIDE SEQUENCE [LARGE SCALE GENOMIC DNA]</scope>
    <source>
        <strain evidence="7">cv. Heinz 1706</strain>
    </source>
</reference>
<dbReference type="SUPFAM" id="SSF75304">
    <property type="entry name" value="Amidase signature (AS) enzymes"/>
    <property type="match status" value="1"/>
</dbReference>
<evidence type="ECO:0000259" key="6">
    <source>
        <dbReference type="Pfam" id="PF01425"/>
    </source>
</evidence>
<evidence type="ECO:0000313" key="7">
    <source>
        <dbReference type="EnsemblPlants" id="Solyc03g118690.3.1"/>
    </source>
</evidence>
<dbReference type="InterPro" id="IPR019734">
    <property type="entry name" value="TPR_rpt"/>
</dbReference>
<evidence type="ECO:0000256" key="4">
    <source>
        <dbReference type="SAM" id="MobiDB-lite"/>
    </source>
</evidence>
<name>A0A3Q7FSL1_SOLLC</name>
<keyword evidence="8" id="KW-1185">Reference proteome</keyword>
<protein>
    <recommendedName>
        <fullName evidence="6">Amidase domain-containing protein</fullName>
    </recommendedName>
</protein>
<dbReference type="SUPFAM" id="SSF48452">
    <property type="entry name" value="TPR-like"/>
    <property type="match status" value="1"/>
</dbReference>
<reference evidence="7" key="2">
    <citation type="submission" date="2019-01" db="UniProtKB">
        <authorList>
            <consortium name="EnsemblPlants"/>
        </authorList>
    </citation>
    <scope>IDENTIFICATION</scope>
    <source>
        <strain evidence="7">cv. Heinz 1706</strain>
    </source>
</reference>
<dbReference type="InterPro" id="IPR013105">
    <property type="entry name" value="TPR_2"/>
</dbReference>
<accession>A0A3Q7FSL1</accession>
<evidence type="ECO:0000256" key="3">
    <source>
        <dbReference type="PROSITE-ProRule" id="PRU00339"/>
    </source>
</evidence>
<dbReference type="Pfam" id="PF07719">
    <property type="entry name" value="TPR_2"/>
    <property type="match status" value="1"/>
</dbReference>
<dbReference type="InterPro" id="IPR036928">
    <property type="entry name" value="AS_sf"/>
</dbReference>
<keyword evidence="5" id="KW-0812">Transmembrane</keyword>
<dbReference type="InterPro" id="IPR023631">
    <property type="entry name" value="Amidase_dom"/>
</dbReference>
<evidence type="ECO:0000313" key="8">
    <source>
        <dbReference type="Proteomes" id="UP000004994"/>
    </source>
</evidence>
<dbReference type="PROSITE" id="PS50005">
    <property type="entry name" value="TPR"/>
    <property type="match status" value="1"/>
</dbReference>
<evidence type="ECO:0000256" key="2">
    <source>
        <dbReference type="ARBA" id="ARBA00022803"/>
    </source>
</evidence>
<feature type="region of interest" description="Disordered" evidence="4">
    <location>
        <begin position="469"/>
        <end position="491"/>
    </location>
</feature>
<dbReference type="AlphaFoldDB" id="A0A3Q7FSL1"/>
<dbReference type="InterPro" id="IPR011990">
    <property type="entry name" value="TPR-like_helical_dom_sf"/>
</dbReference>
<dbReference type="Gramene" id="Solyc03g118690.3.1">
    <property type="protein sequence ID" value="Solyc03g118690.3.1"/>
    <property type="gene ID" value="Solyc03g118690.3"/>
</dbReference>